<protein>
    <submittedName>
        <fullName evidence="12">Cytochrome</fullName>
    </submittedName>
</protein>
<reference evidence="12" key="2">
    <citation type="journal article" date="2024" name="Plant">
        <title>Genomic evolution and insights into agronomic trait innovations of Sesamum species.</title>
        <authorList>
            <person name="Miao H."/>
            <person name="Wang L."/>
            <person name="Qu L."/>
            <person name="Liu H."/>
            <person name="Sun Y."/>
            <person name="Le M."/>
            <person name="Wang Q."/>
            <person name="Wei S."/>
            <person name="Zheng Y."/>
            <person name="Lin W."/>
            <person name="Duan Y."/>
            <person name="Cao H."/>
            <person name="Xiong S."/>
            <person name="Wang X."/>
            <person name="Wei L."/>
            <person name="Li C."/>
            <person name="Ma Q."/>
            <person name="Ju M."/>
            <person name="Zhao R."/>
            <person name="Li G."/>
            <person name="Mu C."/>
            <person name="Tian Q."/>
            <person name="Mei H."/>
            <person name="Zhang T."/>
            <person name="Gao T."/>
            <person name="Zhang H."/>
        </authorList>
    </citation>
    <scope>NUCLEOTIDE SEQUENCE</scope>
    <source>
        <strain evidence="12">3651</strain>
    </source>
</reference>
<feature type="binding site" description="axial binding residue" evidence="10">
    <location>
        <position position="421"/>
    </location>
    <ligand>
        <name>heme</name>
        <dbReference type="ChEBI" id="CHEBI:30413"/>
    </ligand>
    <ligandPart>
        <name>Fe</name>
        <dbReference type="ChEBI" id="CHEBI:18248"/>
    </ligandPart>
</feature>
<keyword evidence="7 11" id="KW-0560">Oxidoreductase</keyword>
<dbReference type="PRINTS" id="PR00463">
    <property type="entry name" value="EP450I"/>
</dbReference>
<keyword evidence="11" id="KW-0503">Monooxygenase</keyword>
<evidence type="ECO:0000256" key="9">
    <source>
        <dbReference type="ARBA" id="ARBA00023136"/>
    </source>
</evidence>
<evidence type="ECO:0000313" key="12">
    <source>
        <dbReference type="EMBL" id="KAK4439809.1"/>
    </source>
</evidence>
<name>A0AAE1Z0T4_9LAMI</name>
<dbReference type="PRINTS" id="PR00385">
    <property type="entry name" value="P450"/>
</dbReference>
<evidence type="ECO:0000256" key="8">
    <source>
        <dbReference type="ARBA" id="ARBA00023004"/>
    </source>
</evidence>
<evidence type="ECO:0000256" key="1">
    <source>
        <dbReference type="ARBA" id="ARBA00001971"/>
    </source>
</evidence>
<evidence type="ECO:0000256" key="11">
    <source>
        <dbReference type="RuleBase" id="RU000461"/>
    </source>
</evidence>
<evidence type="ECO:0000256" key="6">
    <source>
        <dbReference type="ARBA" id="ARBA00022989"/>
    </source>
</evidence>
<dbReference type="PANTHER" id="PTHR24286">
    <property type="entry name" value="CYTOCHROME P450 26"/>
    <property type="match status" value="1"/>
</dbReference>
<proteinExistence type="inferred from homology"/>
<dbReference type="Gene3D" id="1.10.630.10">
    <property type="entry name" value="Cytochrome P450"/>
    <property type="match status" value="1"/>
</dbReference>
<dbReference type="GO" id="GO:0016020">
    <property type="term" value="C:membrane"/>
    <property type="evidence" value="ECO:0007669"/>
    <property type="project" value="UniProtKB-SubCell"/>
</dbReference>
<keyword evidence="13" id="KW-1185">Reference proteome</keyword>
<comment type="cofactor">
    <cofactor evidence="1 10">
        <name>heme</name>
        <dbReference type="ChEBI" id="CHEBI:30413"/>
    </cofactor>
</comment>
<dbReference type="Proteomes" id="UP001293254">
    <property type="component" value="Unassembled WGS sequence"/>
</dbReference>
<dbReference type="PROSITE" id="PS00086">
    <property type="entry name" value="CYTOCHROME_P450"/>
    <property type="match status" value="1"/>
</dbReference>
<dbReference type="InterPro" id="IPR036396">
    <property type="entry name" value="Cyt_P450_sf"/>
</dbReference>
<keyword evidence="10 11" id="KW-0349">Heme</keyword>
<keyword evidence="6" id="KW-1133">Transmembrane helix</keyword>
<dbReference type="FunFam" id="1.10.630.10:FF:000022">
    <property type="entry name" value="Taxadiene 5-alpha hydroxylase"/>
    <property type="match status" value="1"/>
</dbReference>
<comment type="caution">
    <text evidence="12">The sequence shown here is derived from an EMBL/GenBank/DDBJ whole genome shotgun (WGS) entry which is preliminary data.</text>
</comment>
<dbReference type="AlphaFoldDB" id="A0AAE1Z0T4"/>
<keyword evidence="9" id="KW-0472">Membrane</keyword>
<comment type="similarity">
    <text evidence="3 11">Belongs to the cytochrome P450 family.</text>
</comment>
<evidence type="ECO:0000256" key="2">
    <source>
        <dbReference type="ARBA" id="ARBA00004167"/>
    </source>
</evidence>
<dbReference type="GO" id="GO:0005506">
    <property type="term" value="F:iron ion binding"/>
    <property type="evidence" value="ECO:0007669"/>
    <property type="project" value="InterPro"/>
</dbReference>
<evidence type="ECO:0000256" key="4">
    <source>
        <dbReference type="ARBA" id="ARBA00022692"/>
    </source>
</evidence>
<organism evidence="12 13">
    <name type="scientific">Sesamum alatum</name>
    <dbReference type="NCBI Taxonomy" id="300844"/>
    <lineage>
        <taxon>Eukaryota</taxon>
        <taxon>Viridiplantae</taxon>
        <taxon>Streptophyta</taxon>
        <taxon>Embryophyta</taxon>
        <taxon>Tracheophyta</taxon>
        <taxon>Spermatophyta</taxon>
        <taxon>Magnoliopsida</taxon>
        <taxon>eudicotyledons</taxon>
        <taxon>Gunneridae</taxon>
        <taxon>Pentapetalae</taxon>
        <taxon>asterids</taxon>
        <taxon>lamiids</taxon>
        <taxon>Lamiales</taxon>
        <taxon>Pedaliaceae</taxon>
        <taxon>Sesamum</taxon>
    </lineage>
</organism>
<evidence type="ECO:0000256" key="10">
    <source>
        <dbReference type="PIRSR" id="PIRSR602401-1"/>
    </source>
</evidence>
<comment type="subcellular location">
    <subcellularLocation>
        <location evidence="2">Membrane</location>
        <topology evidence="2">Single-pass membrane protein</topology>
    </subcellularLocation>
</comment>
<gene>
    <name evidence="12" type="ORF">Salat_0315800</name>
</gene>
<dbReference type="GO" id="GO:0016712">
    <property type="term" value="F:oxidoreductase activity, acting on paired donors, with incorporation or reduction of molecular oxygen, reduced flavin or flavoprotein as one donor, and incorporation of one atom of oxygen"/>
    <property type="evidence" value="ECO:0007669"/>
    <property type="project" value="UniProtKB-ARBA"/>
</dbReference>
<evidence type="ECO:0000256" key="5">
    <source>
        <dbReference type="ARBA" id="ARBA00022723"/>
    </source>
</evidence>
<dbReference type="Pfam" id="PF00067">
    <property type="entry name" value="p450"/>
    <property type="match status" value="1"/>
</dbReference>
<dbReference type="SUPFAM" id="SSF48264">
    <property type="entry name" value="Cytochrome P450"/>
    <property type="match status" value="1"/>
</dbReference>
<reference evidence="12" key="1">
    <citation type="submission" date="2020-06" db="EMBL/GenBank/DDBJ databases">
        <authorList>
            <person name="Li T."/>
            <person name="Hu X."/>
            <person name="Zhang T."/>
            <person name="Song X."/>
            <person name="Zhang H."/>
            <person name="Dai N."/>
            <person name="Sheng W."/>
            <person name="Hou X."/>
            <person name="Wei L."/>
        </authorList>
    </citation>
    <scope>NUCLEOTIDE SEQUENCE</scope>
    <source>
        <strain evidence="12">3651</strain>
        <tissue evidence="12">Leaf</tissue>
    </source>
</reference>
<dbReference type="InterPro" id="IPR001128">
    <property type="entry name" value="Cyt_P450"/>
</dbReference>
<dbReference type="PANTHER" id="PTHR24286:SF190">
    <property type="entry name" value="CYTOCHROME P450"/>
    <property type="match status" value="1"/>
</dbReference>
<dbReference type="EMBL" id="JACGWO010000001">
    <property type="protein sequence ID" value="KAK4439809.1"/>
    <property type="molecule type" value="Genomic_DNA"/>
</dbReference>
<sequence length="478" mass="54920">MNILFLLSLLLFPIFYLLIWRKRLPLKRLPPGSLGMPVIGQRLGFLWAMRANTPEKWISDRAKKYGPISKMSLFGKPTVLVHGQAANKLVFTSDGSTMSHRQTESMMRILGDRCLLELMGQDHTRVRKALASFLKPDSLKNYVGKMEEEMRLHLQMHWQGKQKVTVLPLMKTLTFNIICSLLFGVERGPRRDSFVRYFQQMMGGMWSIPVNLPFTRFNRSLKASAEVQRMWKQLINEKRIELENGASSHQDLITCLLSIHGEDDQESMSEDEIIHNLILIMVAGHDTSSILITFIIRILANDPSIRAAVLTEQEEIKRSKSSGELLTWEDLAKMKYTWRVAMETLRMIPPVFGGFRKTLEDIDYEGYRIPKGWQIFWATCMTHLDDNIFPEPSKFDPARFENPASIPPYCYIPFGGGPRICPGYEFAKIETLVTIHYLVTQFTWRLCCNDNSYRRDPTPVPNQGLPIQIVSKEGSAAI</sequence>
<evidence type="ECO:0000256" key="3">
    <source>
        <dbReference type="ARBA" id="ARBA00010617"/>
    </source>
</evidence>
<keyword evidence="8 10" id="KW-0408">Iron</keyword>
<dbReference type="InterPro" id="IPR017972">
    <property type="entry name" value="Cyt_P450_CS"/>
</dbReference>
<accession>A0AAE1Z0T4</accession>
<dbReference type="GO" id="GO:0016125">
    <property type="term" value="P:sterol metabolic process"/>
    <property type="evidence" value="ECO:0007669"/>
    <property type="project" value="TreeGrafter"/>
</dbReference>
<dbReference type="GO" id="GO:0020037">
    <property type="term" value="F:heme binding"/>
    <property type="evidence" value="ECO:0007669"/>
    <property type="project" value="InterPro"/>
</dbReference>
<dbReference type="CDD" id="cd11043">
    <property type="entry name" value="CYP90-like"/>
    <property type="match status" value="1"/>
</dbReference>
<keyword evidence="4" id="KW-0812">Transmembrane</keyword>
<evidence type="ECO:0000313" key="13">
    <source>
        <dbReference type="Proteomes" id="UP001293254"/>
    </source>
</evidence>
<dbReference type="InterPro" id="IPR002401">
    <property type="entry name" value="Cyt_P450_E_grp-I"/>
</dbReference>
<evidence type="ECO:0000256" key="7">
    <source>
        <dbReference type="ARBA" id="ARBA00023002"/>
    </source>
</evidence>
<keyword evidence="5 10" id="KW-0479">Metal-binding</keyword>